<dbReference type="Proteomes" id="UP001589733">
    <property type="component" value="Unassembled WGS sequence"/>
</dbReference>
<dbReference type="InterPro" id="IPR041581">
    <property type="entry name" value="Glyoxalase_6"/>
</dbReference>
<dbReference type="PANTHER" id="PTHR39175">
    <property type="entry name" value="FAMILY PROTEIN, PUTATIVE (AFU_ORTHOLOGUE AFUA_3G15060)-RELATED"/>
    <property type="match status" value="1"/>
</dbReference>
<dbReference type="PROSITE" id="PS51819">
    <property type="entry name" value="VOC"/>
    <property type="match status" value="1"/>
</dbReference>
<dbReference type="EMBL" id="JBHLYR010000105">
    <property type="protein sequence ID" value="MFB9995533.1"/>
    <property type="molecule type" value="Genomic_DNA"/>
</dbReference>
<dbReference type="SUPFAM" id="SSF54593">
    <property type="entry name" value="Glyoxalase/Bleomycin resistance protein/Dihydroxybiphenyl dioxygenase"/>
    <property type="match status" value="1"/>
</dbReference>
<evidence type="ECO:0000313" key="3">
    <source>
        <dbReference type="Proteomes" id="UP001589733"/>
    </source>
</evidence>
<name>A0ABV6B703_9DEIO</name>
<proteinExistence type="predicted"/>
<reference evidence="2 3" key="1">
    <citation type="submission" date="2024-09" db="EMBL/GenBank/DDBJ databases">
        <authorList>
            <person name="Sun Q."/>
            <person name="Mori K."/>
        </authorList>
    </citation>
    <scope>NUCLEOTIDE SEQUENCE [LARGE SCALE GENOMIC DNA]</scope>
    <source>
        <strain evidence="2 3">JCM 13503</strain>
    </source>
</reference>
<sequence length="127" mass="13600">MTLQGPPLISGLDHVQIEAPAGCEAEAHAFFGGFLGLPELPKPAVLAARGGAWFGLPDGRQLHIGVTPNFVPRDKGHLALRCTDLDAVTERASASGISCVPDTELAPIRRVFLRDPWGNRLEILEAR</sequence>
<comment type="caution">
    <text evidence="2">The sequence shown here is derived from an EMBL/GenBank/DDBJ whole genome shotgun (WGS) entry which is preliminary data.</text>
</comment>
<dbReference type="InterPro" id="IPR037523">
    <property type="entry name" value="VOC_core"/>
</dbReference>
<accession>A0ABV6B703</accession>
<organism evidence="2 3">
    <name type="scientific">Deinococcus oregonensis</name>
    <dbReference type="NCBI Taxonomy" id="1805970"/>
    <lineage>
        <taxon>Bacteria</taxon>
        <taxon>Thermotogati</taxon>
        <taxon>Deinococcota</taxon>
        <taxon>Deinococci</taxon>
        <taxon>Deinococcales</taxon>
        <taxon>Deinococcaceae</taxon>
        <taxon>Deinococcus</taxon>
    </lineage>
</organism>
<feature type="domain" description="VOC" evidence="1">
    <location>
        <begin position="11"/>
        <end position="126"/>
    </location>
</feature>
<dbReference type="RefSeq" id="WP_380017566.1">
    <property type="nucleotide sequence ID" value="NZ_JBHLYR010000105.1"/>
</dbReference>
<protein>
    <submittedName>
        <fullName evidence="2">VOC family protein</fullName>
    </submittedName>
</protein>
<dbReference type="InterPro" id="IPR029068">
    <property type="entry name" value="Glyas_Bleomycin-R_OHBP_Dase"/>
</dbReference>
<dbReference type="PANTHER" id="PTHR39175:SF1">
    <property type="entry name" value="FAMILY PROTEIN, PUTATIVE (AFU_ORTHOLOGUE AFUA_3G15060)-RELATED"/>
    <property type="match status" value="1"/>
</dbReference>
<gene>
    <name evidence="2" type="ORF">ACFFLM_26740</name>
</gene>
<evidence type="ECO:0000259" key="1">
    <source>
        <dbReference type="PROSITE" id="PS51819"/>
    </source>
</evidence>
<dbReference type="Pfam" id="PF18029">
    <property type="entry name" value="Glyoxalase_6"/>
    <property type="match status" value="1"/>
</dbReference>
<keyword evidence="3" id="KW-1185">Reference proteome</keyword>
<dbReference type="Gene3D" id="3.10.180.10">
    <property type="entry name" value="2,3-Dihydroxybiphenyl 1,2-Dioxygenase, domain 1"/>
    <property type="match status" value="1"/>
</dbReference>
<evidence type="ECO:0000313" key="2">
    <source>
        <dbReference type="EMBL" id="MFB9995533.1"/>
    </source>
</evidence>